<organism evidence="1">
    <name type="scientific">Arundo donax</name>
    <name type="common">Giant reed</name>
    <name type="synonym">Donax arundinaceus</name>
    <dbReference type="NCBI Taxonomy" id="35708"/>
    <lineage>
        <taxon>Eukaryota</taxon>
        <taxon>Viridiplantae</taxon>
        <taxon>Streptophyta</taxon>
        <taxon>Embryophyta</taxon>
        <taxon>Tracheophyta</taxon>
        <taxon>Spermatophyta</taxon>
        <taxon>Magnoliopsida</taxon>
        <taxon>Liliopsida</taxon>
        <taxon>Poales</taxon>
        <taxon>Poaceae</taxon>
        <taxon>PACMAD clade</taxon>
        <taxon>Arundinoideae</taxon>
        <taxon>Arundineae</taxon>
        <taxon>Arundo</taxon>
    </lineage>
</organism>
<dbReference type="EMBL" id="GBRH01253192">
    <property type="protein sequence ID" value="JAD44703.1"/>
    <property type="molecule type" value="Transcribed_RNA"/>
</dbReference>
<dbReference type="AlphaFoldDB" id="A0A0A9A458"/>
<protein>
    <submittedName>
        <fullName evidence="1">Uncharacterized protein</fullName>
    </submittedName>
</protein>
<sequence length="32" mass="3391">MQLIDHSFSGTSYEIVAVLMGSNAFVMGSQLG</sequence>
<name>A0A0A9A458_ARUDO</name>
<reference evidence="1" key="2">
    <citation type="journal article" date="2015" name="Data Brief">
        <title>Shoot transcriptome of the giant reed, Arundo donax.</title>
        <authorList>
            <person name="Barrero R.A."/>
            <person name="Guerrero F.D."/>
            <person name="Moolhuijzen P."/>
            <person name="Goolsby J.A."/>
            <person name="Tidwell J."/>
            <person name="Bellgard S.E."/>
            <person name="Bellgard M.I."/>
        </authorList>
    </citation>
    <scope>NUCLEOTIDE SEQUENCE</scope>
    <source>
        <tissue evidence="1">Shoot tissue taken approximately 20 cm above the soil surface</tissue>
    </source>
</reference>
<evidence type="ECO:0000313" key="1">
    <source>
        <dbReference type="EMBL" id="JAD44703.1"/>
    </source>
</evidence>
<proteinExistence type="predicted"/>
<accession>A0A0A9A458</accession>
<reference evidence="1" key="1">
    <citation type="submission" date="2014-09" db="EMBL/GenBank/DDBJ databases">
        <authorList>
            <person name="Magalhaes I.L.F."/>
            <person name="Oliveira U."/>
            <person name="Santos F.R."/>
            <person name="Vidigal T.H.D.A."/>
            <person name="Brescovit A.D."/>
            <person name="Santos A.J."/>
        </authorList>
    </citation>
    <scope>NUCLEOTIDE SEQUENCE</scope>
    <source>
        <tissue evidence="1">Shoot tissue taken approximately 20 cm above the soil surface</tissue>
    </source>
</reference>